<evidence type="ECO:0000313" key="1">
    <source>
        <dbReference type="EMBL" id="KAK1356739.1"/>
    </source>
</evidence>
<dbReference type="Proteomes" id="UP001237642">
    <property type="component" value="Unassembled WGS sequence"/>
</dbReference>
<dbReference type="AlphaFoldDB" id="A0AAD8GXY9"/>
<sequence>MQLASRFIGLSLKARLFVCKGLLVISNTSKTSLAVLTQETKSKQCDVTCHFCIHEKAVEAKIIALEHNLQFQFQPKRCRIIPHLQYPFHSRLLIWRKIMFL</sequence>
<keyword evidence="2" id="KW-1185">Reference proteome</keyword>
<name>A0AAD8GXY9_9APIA</name>
<evidence type="ECO:0000313" key="2">
    <source>
        <dbReference type="Proteomes" id="UP001237642"/>
    </source>
</evidence>
<gene>
    <name evidence="1" type="ORF">POM88_049995</name>
</gene>
<accession>A0AAD8GXY9</accession>
<reference evidence="1" key="2">
    <citation type="submission" date="2023-05" db="EMBL/GenBank/DDBJ databases">
        <authorList>
            <person name="Schelkunov M.I."/>
        </authorList>
    </citation>
    <scope>NUCLEOTIDE SEQUENCE</scope>
    <source>
        <strain evidence="1">Hsosn_3</strain>
        <tissue evidence="1">Leaf</tissue>
    </source>
</reference>
<comment type="caution">
    <text evidence="1">The sequence shown here is derived from an EMBL/GenBank/DDBJ whole genome shotgun (WGS) entry which is preliminary data.</text>
</comment>
<dbReference type="EMBL" id="JAUIZM010000011">
    <property type="protein sequence ID" value="KAK1356739.1"/>
    <property type="molecule type" value="Genomic_DNA"/>
</dbReference>
<protein>
    <submittedName>
        <fullName evidence="1">Uncharacterized protein</fullName>
    </submittedName>
</protein>
<proteinExistence type="predicted"/>
<organism evidence="1 2">
    <name type="scientific">Heracleum sosnowskyi</name>
    <dbReference type="NCBI Taxonomy" id="360622"/>
    <lineage>
        <taxon>Eukaryota</taxon>
        <taxon>Viridiplantae</taxon>
        <taxon>Streptophyta</taxon>
        <taxon>Embryophyta</taxon>
        <taxon>Tracheophyta</taxon>
        <taxon>Spermatophyta</taxon>
        <taxon>Magnoliopsida</taxon>
        <taxon>eudicotyledons</taxon>
        <taxon>Gunneridae</taxon>
        <taxon>Pentapetalae</taxon>
        <taxon>asterids</taxon>
        <taxon>campanulids</taxon>
        <taxon>Apiales</taxon>
        <taxon>Apiaceae</taxon>
        <taxon>Apioideae</taxon>
        <taxon>apioid superclade</taxon>
        <taxon>Tordylieae</taxon>
        <taxon>Tordyliinae</taxon>
        <taxon>Heracleum</taxon>
    </lineage>
</organism>
<reference evidence="1" key="1">
    <citation type="submission" date="2023-02" db="EMBL/GenBank/DDBJ databases">
        <title>Genome of toxic invasive species Heracleum sosnowskyi carries increased number of genes despite the absence of recent whole-genome duplications.</title>
        <authorList>
            <person name="Schelkunov M."/>
            <person name="Shtratnikova V."/>
            <person name="Makarenko M."/>
            <person name="Klepikova A."/>
            <person name="Omelchenko D."/>
            <person name="Novikova G."/>
            <person name="Obukhova E."/>
            <person name="Bogdanov V."/>
            <person name="Penin A."/>
            <person name="Logacheva M."/>
        </authorList>
    </citation>
    <scope>NUCLEOTIDE SEQUENCE</scope>
    <source>
        <strain evidence="1">Hsosn_3</strain>
        <tissue evidence="1">Leaf</tissue>
    </source>
</reference>